<dbReference type="KEGG" id="sgh:107558935"/>
<dbReference type="SMART" id="SM00338">
    <property type="entry name" value="BRLZ"/>
    <property type="match status" value="1"/>
</dbReference>
<proteinExistence type="predicted"/>
<keyword evidence="4" id="KW-1185">Reference proteome</keyword>
<dbReference type="InterPro" id="IPR000837">
    <property type="entry name" value="AP-1"/>
</dbReference>
<evidence type="ECO:0000313" key="3">
    <source>
        <dbReference type="Ensembl" id="ENSSGRP00000067263.1"/>
    </source>
</evidence>
<dbReference type="Pfam" id="PF00170">
    <property type="entry name" value="bZIP_1"/>
    <property type="match status" value="1"/>
</dbReference>
<dbReference type="GO" id="GO:0000981">
    <property type="term" value="F:DNA-binding transcription factor activity, RNA polymerase II-specific"/>
    <property type="evidence" value="ECO:0007669"/>
    <property type="project" value="TreeGrafter"/>
</dbReference>
<dbReference type="PANTHER" id="PTHR23351:SF13">
    <property type="entry name" value="BASIC LEUCINE ZIPPER TRANSCRIPTIONAL FACTOR ATF-LIKE 3"/>
    <property type="match status" value="1"/>
</dbReference>
<dbReference type="RefSeq" id="XP_016098124.1">
    <property type="nucleotide sequence ID" value="XM_016242638.1"/>
</dbReference>
<dbReference type="PROSITE" id="PS50217">
    <property type="entry name" value="BZIP"/>
    <property type="match status" value="1"/>
</dbReference>
<dbReference type="AlphaFoldDB" id="A0A672PTM4"/>
<dbReference type="GO" id="GO:0005634">
    <property type="term" value="C:nucleus"/>
    <property type="evidence" value="ECO:0007669"/>
    <property type="project" value="TreeGrafter"/>
</dbReference>
<dbReference type="OrthoDB" id="295274at2759"/>
<evidence type="ECO:0000256" key="1">
    <source>
        <dbReference type="SAM" id="MobiDB-lite"/>
    </source>
</evidence>
<dbReference type="InterPro" id="IPR004827">
    <property type="entry name" value="bZIP"/>
</dbReference>
<reference evidence="3" key="1">
    <citation type="submission" date="2025-08" db="UniProtKB">
        <authorList>
            <consortium name="Ensembl"/>
        </authorList>
    </citation>
    <scope>IDENTIFICATION</scope>
</reference>
<dbReference type="PROSITE" id="PS00036">
    <property type="entry name" value="BZIP_BASIC"/>
    <property type="match status" value="1"/>
</dbReference>
<feature type="domain" description="BZIP" evidence="2">
    <location>
        <begin position="30"/>
        <end position="93"/>
    </location>
</feature>
<feature type="region of interest" description="Disordered" evidence="1">
    <location>
        <begin position="21"/>
        <end position="56"/>
    </location>
</feature>
<dbReference type="GO" id="GO:0000978">
    <property type="term" value="F:RNA polymerase II cis-regulatory region sequence-specific DNA binding"/>
    <property type="evidence" value="ECO:0007669"/>
    <property type="project" value="TreeGrafter"/>
</dbReference>
<evidence type="ECO:0000259" key="2">
    <source>
        <dbReference type="PROSITE" id="PS50217"/>
    </source>
</evidence>
<dbReference type="InterPro" id="IPR046347">
    <property type="entry name" value="bZIP_sf"/>
</dbReference>
<dbReference type="GeneID" id="107558935"/>
<feature type="compositionally biased region" description="Basic and acidic residues" evidence="1">
    <location>
        <begin position="22"/>
        <end position="33"/>
    </location>
</feature>
<dbReference type="Proteomes" id="UP000472262">
    <property type="component" value="Unassembled WGS sequence"/>
</dbReference>
<gene>
    <name evidence="3" type="primary">LOC107558935</name>
</gene>
<dbReference type="PANTHER" id="PTHR23351">
    <property type="entry name" value="FOS TRANSCRIPTION FACTOR-RELATED"/>
    <property type="match status" value="1"/>
</dbReference>
<protein>
    <submittedName>
        <fullName evidence="3">Basic leucine zipper transcriptional factor ATF-like 3</fullName>
    </submittedName>
</protein>
<dbReference type="SUPFAM" id="SSF57959">
    <property type="entry name" value="Leucine zipper domain"/>
    <property type="match status" value="1"/>
</dbReference>
<sequence length="121" mass="14034">MSLFNATSNFTRNDAPALRLLRKSESSDDDEKRLKRREKNRVAAQRSRKRQTQRADELHEVYECLEQENSLLRKEVQLLIEEQQRLTDALKAHEPLCPVLNCGMTSTSRSIGTVSPEFMSR</sequence>
<name>A0A672PTM4_SINGR</name>
<reference evidence="3" key="2">
    <citation type="submission" date="2025-09" db="UniProtKB">
        <authorList>
            <consortium name="Ensembl"/>
        </authorList>
    </citation>
    <scope>IDENTIFICATION</scope>
</reference>
<evidence type="ECO:0000313" key="4">
    <source>
        <dbReference type="Proteomes" id="UP000472262"/>
    </source>
</evidence>
<dbReference type="Gene3D" id="1.20.5.170">
    <property type="match status" value="1"/>
</dbReference>
<organism evidence="3 4">
    <name type="scientific">Sinocyclocheilus grahami</name>
    <name type="common">Dianchi golden-line fish</name>
    <name type="synonym">Barbus grahami</name>
    <dbReference type="NCBI Taxonomy" id="75366"/>
    <lineage>
        <taxon>Eukaryota</taxon>
        <taxon>Metazoa</taxon>
        <taxon>Chordata</taxon>
        <taxon>Craniata</taxon>
        <taxon>Vertebrata</taxon>
        <taxon>Euteleostomi</taxon>
        <taxon>Actinopterygii</taxon>
        <taxon>Neopterygii</taxon>
        <taxon>Teleostei</taxon>
        <taxon>Ostariophysi</taxon>
        <taxon>Cypriniformes</taxon>
        <taxon>Cyprinidae</taxon>
        <taxon>Cyprininae</taxon>
        <taxon>Sinocyclocheilus</taxon>
    </lineage>
</organism>
<dbReference type="InParanoid" id="A0A672PTM4"/>
<accession>A0A672PTM4</accession>
<dbReference type="Ensembl" id="ENSSGRT00000071694.1">
    <property type="protein sequence ID" value="ENSSGRP00000067263.1"/>
    <property type="gene ID" value="ENSSGRG00000034547.1"/>
</dbReference>
<dbReference type="OMA" id="RNHEKIC"/>
<dbReference type="PRINTS" id="PR00042">
    <property type="entry name" value="LEUZIPPRFOS"/>
</dbReference>